<dbReference type="STRING" id="1088818.A0A2I0ACT7"/>
<protein>
    <submittedName>
        <fullName evidence="1">DNA repair protein XRCC2 like</fullName>
    </submittedName>
</protein>
<dbReference type="GO" id="GO:0033063">
    <property type="term" value="C:Rad51B-Rad51C-Rad51D-XRCC2 complex"/>
    <property type="evidence" value="ECO:0007669"/>
    <property type="project" value="InterPro"/>
</dbReference>
<dbReference type="GO" id="GO:0005657">
    <property type="term" value="C:replication fork"/>
    <property type="evidence" value="ECO:0007669"/>
    <property type="project" value="InterPro"/>
</dbReference>
<dbReference type="Proteomes" id="UP000236161">
    <property type="component" value="Unassembled WGS sequence"/>
</dbReference>
<reference evidence="1 2" key="1">
    <citation type="journal article" date="2017" name="Nature">
        <title>The Apostasia genome and the evolution of orchids.</title>
        <authorList>
            <person name="Zhang G.Q."/>
            <person name="Liu K.W."/>
            <person name="Li Z."/>
            <person name="Lohaus R."/>
            <person name="Hsiao Y.Y."/>
            <person name="Niu S.C."/>
            <person name="Wang J.Y."/>
            <person name="Lin Y.C."/>
            <person name="Xu Q."/>
            <person name="Chen L.J."/>
            <person name="Yoshida K."/>
            <person name="Fujiwara S."/>
            <person name="Wang Z.W."/>
            <person name="Zhang Y.Q."/>
            <person name="Mitsuda N."/>
            <person name="Wang M."/>
            <person name="Liu G.H."/>
            <person name="Pecoraro L."/>
            <person name="Huang H.X."/>
            <person name="Xiao X.J."/>
            <person name="Lin M."/>
            <person name="Wu X.Y."/>
            <person name="Wu W.L."/>
            <person name="Chen Y.Y."/>
            <person name="Chang S.B."/>
            <person name="Sakamoto S."/>
            <person name="Ohme-Takagi M."/>
            <person name="Yagi M."/>
            <person name="Zeng S.J."/>
            <person name="Shen C.Y."/>
            <person name="Yeh C.M."/>
            <person name="Luo Y.B."/>
            <person name="Tsai W.C."/>
            <person name="Van de Peer Y."/>
            <person name="Liu Z.J."/>
        </authorList>
    </citation>
    <scope>NUCLEOTIDE SEQUENCE [LARGE SCALE GENOMIC DNA]</scope>
    <source>
        <strain evidence="2">cv. Shenzhen</strain>
        <tissue evidence="1">Stem</tissue>
    </source>
</reference>
<keyword evidence="2" id="KW-1185">Reference proteome</keyword>
<organism evidence="1 2">
    <name type="scientific">Apostasia shenzhenica</name>
    <dbReference type="NCBI Taxonomy" id="1088818"/>
    <lineage>
        <taxon>Eukaryota</taxon>
        <taxon>Viridiplantae</taxon>
        <taxon>Streptophyta</taxon>
        <taxon>Embryophyta</taxon>
        <taxon>Tracheophyta</taxon>
        <taxon>Spermatophyta</taxon>
        <taxon>Magnoliopsida</taxon>
        <taxon>Liliopsida</taxon>
        <taxon>Asparagales</taxon>
        <taxon>Orchidaceae</taxon>
        <taxon>Apostasioideae</taxon>
        <taxon>Apostasia</taxon>
    </lineage>
</organism>
<dbReference type="GO" id="GO:0000724">
    <property type="term" value="P:double-strand break repair via homologous recombination"/>
    <property type="evidence" value="ECO:0007669"/>
    <property type="project" value="InterPro"/>
</dbReference>
<accession>A0A2I0ACT7</accession>
<dbReference type="OrthoDB" id="420422at2759"/>
<dbReference type="AlphaFoldDB" id="A0A2I0ACT7"/>
<evidence type="ECO:0000313" key="2">
    <source>
        <dbReference type="Proteomes" id="UP000236161"/>
    </source>
</evidence>
<sequence>MLARLETERPALLIPPLHRIHIRAGNVAAIHCILPKEWNGVHFGGLERLVAYFDLDCRFDVLRLSQALKHRIMRVYGNASLPAALLSFTKGSSDLLFGIGAGVITSERDALRSAVPKRFCGIIVGSILLGKNRLPFACGDGVKQAIPKMDDILASMGVETHQELIEKVLTKMVDSAVGLLELASYALGQWPVVLLG</sequence>
<gene>
    <name evidence="1" type="primary">XRCC2</name>
    <name evidence="1" type="ORF">AXF42_Ash012313</name>
</gene>
<name>A0A2I0ACT7_9ASPA</name>
<dbReference type="PANTHER" id="PTHR46644">
    <property type="entry name" value="DNA REPAIR PROTEIN XRCC2"/>
    <property type="match status" value="1"/>
</dbReference>
<dbReference type="EMBL" id="KZ451998">
    <property type="protein sequence ID" value="PKA53372.1"/>
    <property type="molecule type" value="Genomic_DNA"/>
</dbReference>
<proteinExistence type="predicted"/>
<dbReference type="InterPro" id="IPR030547">
    <property type="entry name" value="XRCC2"/>
</dbReference>
<dbReference type="PANTHER" id="PTHR46644:SF2">
    <property type="entry name" value="DNA REPAIR PROTEIN XRCC2"/>
    <property type="match status" value="1"/>
</dbReference>
<evidence type="ECO:0000313" key="1">
    <source>
        <dbReference type="EMBL" id="PKA53372.1"/>
    </source>
</evidence>